<dbReference type="Proteomes" id="UP000681720">
    <property type="component" value="Unassembled WGS sequence"/>
</dbReference>
<feature type="non-terminal residue" evidence="2">
    <location>
        <position position="87"/>
    </location>
</feature>
<evidence type="ECO:0000313" key="3">
    <source>
        <dbReference type="Proteomes" id="UP000681720"/>
    </source>
</evidence>
<evidence type="ECO:0000313" key="2">
    <source>
        <dbReference type="EMBL" id="CAF5227307.1"/>
    </source>
</evidence>
<comment type="caution">
    <text evidence="2">The sequence shown here is derived from an EMBL/GenBank/DDBJ whole genome shotgun (WGS) entry which is preliminary data.</text>
</comment>
<dbReference type="Pfam" id="PF12295">
    <property type="entry name" value="Symplekin_C"/>
    <property type="match status" value="1"/>
</dbReference>
<name>A0A8S3K494_9BILA</name>
<dbReference type="AlphaFoldDB" id="A0A8S3K494"/>
<gene>
    <name evidence="2" type="ORF">GIL414_LOCUS87578</name>
</gene>
<dbReference type="InterPro" id="IPR022075">
    <property type="entry name" value="Symplekin_C"/>
</dbReference>
<dbReference type="InterPro" id="IPR021850">
    <property type="entry name" value="Symplekin/Pta1"/>
</dbReference>
<organism evidence="2 3">
    <name type="scientific">Rotaria magnacalcarata</name>
    <dbReference type="NCBI Taxonomy" id="392030"/>
    <lineage>
        <taxon>Eukaryota</taxon>
        <taxon>Metazoa</taxon>
        <taxon>Spiralia</taxon>
        <taxon>Gnathifera</taxon>
        <taxon>Rotifera</taxon>
        <taxon>Eurotatoria</taxon>
        <taxon>Bdelloidea</taxon>
        <taxon>Philodinida</taxon>
        <taxon>Philodinidae</taxon>
        <taxon>Rotaria</taxon>
    </lineage>
</organism>
<dbReference type="PANTHER" id="PTHR15245">
    <property type="entry name" value="SYMPLEKIN-RELATED"/>
    <property type="match status" value="1"/>
</dbReference>
<dbReference type="EMBL" id="CAJOBJ010380647">
    <property type="protein sequence ID" value="CAF5227307.1"/>
    <property type="molecule type" value="Genomic_DNA"/>
</dbReference>
<reference evidence="2" key="1">
    <citation type="submission" date="2021-02" db="EMBL/GenBank/DDBJ databases">
        <authorList>
            <person name="Nowell W R."/>
        </authorList>
    </citation>
    <scope>NUCLEOTIDE SEQUENCE</scope>
</reference>
<accession>A0A8S3K494</accession>
<sequence>WKQPRIWEGFIKCCEKTRPHSYSILLQLPPAQLKHVLQITSELRDGLVGHIRSMSSAQHSSIPSSRLIVIEDDSENVLPVSLSNSTQ</sequence>
<evidence type="ECO:0000259" key="1">
    <source>
        <dbReference type="Pfam" id="PF12295"/>
    </source>
</evidence>
<proteinExistence type="predicted"/>
<dbReference type="PANTHER" id="PTHR15245:SF20">
    <property type="entry name" value="SYMPLEKIN"/>
    <property type="match status" value="1"/>
</dbReference>
<dbReference type="GO" id="GO:0005847">
    <property type="term" value="C:mRNA cleavage and polyadenylation specificity factor complex"/>
    <property type="evidence" value="ECO:0007669"/>
    <property type="project" value="TreeGrafter"/>
</dbReference>
<protein>
    <recommendedName>
        <fullName evidence="1">Symplekin C-terminal domain-containing protein</fullName>
    </recommendedName>
</protein>
<feature type="domain" description="Symplekin C-terminal" evidence="1">
    <location>
        <begin position="1"/>
        <end position="38"/>
    </location>
</feature>